<dbReference type="Pfam" id="PF13041">
    <property type="entry name" value="PPR_2"/>
    <property type="match status" value="1"/>
</dbReference>
<dbReference type="InterPro" id="IPR002885">
    <property type="entry name" value="PPR_rpt"/>
</dbReference>
<dbReference type="Proteomes" id="UP000886885">
    <property type="component" value="Chromosome 5A"/>
</dbReference>
<evidence type="ECO:0000256" key="1">
    <source>
        <dbReference type="ARBA" id="ARBA00007626"/>
    </source>
</evidence>
<accession>A0A8X7ZWF7</accession>
<dbReference type="PANTHER" id="PTHR47941">
    <property type="entry name" value="PENTATRICOPEPTIDE REPEAT-CONTAINING PROTEIN 3, MITOCHONDRIAL"/>
    <property type="match status" value="1"/>
</dbReference>
<dbReference type="OrthoDB" id="1303802at2759"/>
<dbReference type="NCBIfam" id="TIGR00756">
    <property type="entry name" value="PPR"/>
    <property type="match status" value="1"/>
</dbReference>
<comment type="caution">
    <text evidence="4">The sequence shown here is derived from an EMBL/GenBank/DDBJ whole genome shotgun (WGS) entry which is preliminary data.</text>
</comment>
<evidence type="ECO:0000256" key="2">
    <source>
        <dbReference type="ARBA" id="ARBA00022737"/>
    </source>
</evidence>
<organism evidence="4 5">
    <name type="scientific">Populus tomentosa</name>
    <name type="common">Chinese white poplar</name>
    <dbReference type="NCBI Taxonomy" id="118781"/>
    <lineage>
        <taxon>Eukaryota</taxon>
        <taxon>Viridiplantae</taxon>
        <taxon>Streptophyta</taxon>
        <taxon>Embryophyta</taxon>
        <taxon>Tracheophyta</taxon>
        <taxon>Spermatophyta</taxon>
        <taxon>Magnoliopsida</taxon>
        <taxon>eudicotyledons</taxon>
        <taxon>Gunneridae</taxon>
        <taxon>Pentapetalae</taxon>
        <taxon>rosids</taxon>
        <taxon>fabids</taxon>
        <taxon>Malpighiales</taxon>
        <taxon>Salicaceae</taxon>
        <taxon>Saliceae</taxon>
        <taxon>Populus</taxon>
    </lineage>
</organism>
<sequence length="181" mass="19695">MVLKALPSSSSSPSVAYVSSPRPNASSIGKLLSLSFSNPQTISSNPKNQMKNPLHTPKLCQKLQSLTLKTNTPLQKLLKKNCKLGKIILNEAVHFFDHMINTHPTSSMPSFNLWRASDGLLVFGRIFGRGFRPNAVTFSSMIKGLCVDDKIGEAAGLFKKMGLCGCWPNVVTYGILINGLC</sequence>
<dbReference type="EMBL" id="JAAWWB010000009">
    <property type="protein sequence ID" value="KAG6776411.1"/>
    <property type="molecule type" value="Genomic_DNA"/>
</dbReference>
<evidence type="ECO:0000256" key="3">
    <source>
        <dbReference type="PROSITE-ProRule" id="PRU00708"/>
    </source>
</evidence>
<gene>
    <name evidence="4" type="ORF">POTOM_019917</name>
</gene>
<feature type="repeat" description="PPR" evidence="3">
    <location>
        <begin position="134"/>
        <end position="168"/>
    </location>
</feature>
<evidence type="ECO:0000313" key="5">
    <source>
        <dbReference type="Proteomes" id="UP000886885"/>
    </source>
</evidence>
<dbReference type="PROSITE" id="PS51375">
    <property type="entry name" value="PPR"/>
    <property type="match status" value="1"/>
</dbReference>
<evidence type="ECO:0000313" key="4">
    <source>
        <dbReference type="EMBL" id="KAG6776411.1"/>
    </source>
</evidence>
<keyword evidence="5" id="KW-1185">Reference proteome</keyword>
<comment type="similarity">
    <text evidence="1">Belongs to the PPR family. P subfamily.</text>
</comment>
<name>A0A8X7ZWF7_POPTO</name>
<keyword evidence="2" id="KW-0677">Repeat</keyword>
<dbReference type="AlphaFoldDB" id="A0A8X7ZWF7"/>
<proteinExistence type="inferred from homology"/>
<evidence type="ECO:0008006" key="6">
    <source>
        <dbReference type="Google" id="ProtNLM"/>
    </source>
</evidence>
<protein>
    <recommendedName>
        <fullName evidence="6">Pentatricopeptide repeat-containing protein</fullName>
    </recommendedName>
</protein>
<reference evidence="4" key="1">
    <citation type="journal article" date="2020" name="bioRxiv">
        <title>Hybrid origin of Populus tomentosa Carr. identified through genome sequencing and phylogenomic analysis.</title>
        <authorList>
            <person name="An X."/>
            <person name="Gao K."/>
            <person name="Chen Z."/>
            <person name="Li J."/>
            <person name="Yang X."/>
            <person name="Yang X."/>
            <person name="Zhou J."/>
            <person name="Guo T."/>
            <person name="Zhao T."/>
            <person name="Huang S."/>
            <person name="Miao D."/>
            <person name="Khan W.U."/>
            <person name="Rao P."/>
            <person name="Ye M."/>
            <person name="Lei B."/>
            <person name="Liao W."/>
            <person name="Wang J."/>
            <person name="Ji L."/>
            <person name="Li Y."/>
            <person name="Guo B."/>
            <person name="Mustafa N.S."/>
            <person name="Li S."/>
            <person name="Yun Q."/>
            <person name="Keller S.R."/>
            <person name="Mao J."/>
            <person name="Zhang R."/>
            <person name="Strauss S.H."/>
        </authorList>
    </citation>
    <scope>NUCLEOTIDE SEQUENCE</scope>
    <source>
        <strain evidence="4">GM15</strain>
        <tissue evidence="4">Leaf</tissue>
    </source>
</reference>